<reference evidence="1" key="1">
    <citation type="submission" date="2025-08" db="UniProtKB">
        <authorList>
            <consortium name="RefSeq"/>
        </authorList>
    </citation>
    <scope>IDENTIFICATION</scope>
</reference>
<dbReference type="RefSeq" id="XP_016486776.1">
    <property type="nucleotide sequence ID" value="XM_016631290.1"/>
</dbReference>
<dbReference type="PANTHER" id="PTHR11439:SF511">
    <property type="match status" value="1"/>
</dbReference>
<dbReference type="STRING" id="4097.A0A1S4BD85"/>
<sequence>MELKVDRSFIEVPFKQSAFDHSLFVKKTDSGNIVVLDLGELKYFLGIEFARSKEGILMHQRKYSLELISELGLAASKPINTPMDSNIKLTTREFDEHFCKDNLTEDEVLADQSSYQRLIACPYTRKSVTGYLIKIRESLISWKSKKQTTIFRSSAEAEYRSLASTVAELTWLLGLMKEIDVKVDQPVTIFCDNKATIQIAANPVYHERTKYIEITVIL</sequence>
<gene>
    <name evidence="1" type="primary">LOC107807012</name>
</gene>
<organism evidence="1">
    <name type="scientific">Nicotiana tabacum</name>
    <name type="common">Common tobacco</name>
    <dbReference type="NCBI Taxonomy" id="4097"/>
    <lineage>
        <taxon>Eukaryota</taxon>
        <taxon>Viridiplantae</taxon>
        <taxon>Streptophyta</taxon>
        <taxon>Embryophyta</taxon>
        <taxon>Tracheophyta</taxon>
        <taxon>Spermatophyta</taxon>
        <taxon>Magnoliopsida</taxon>
        <taxon>eudicotyledons</taxon>
        <taxon>Gunneridae</taxon>
        <taxon>Pentapetalae</taxon>
        <taxon>asterids</taxon>
        <taxon>lamiids</taxon>
        <taxon>Solanales</taxon>
        <taxon>Solanaceae</taxon>
        <taxon>Nicotianoideae</taxon>
        <taxon>Nicotianeae</taxon>
        <taxon>Nicotiana</taxon>
    </lineage>
</organism>
<dbReference type="CDD" id="cd09272">
    <property type="entry name" value="RNase_HI_RT_Ty1"/>
    <property type="match status" value="1"/>
</dbReference>
<dbReference type="AlphaFoldDB" id="A0A1S4BD85"/>
<dbReference type="InterPro" id="IPR043502">
    <property type="entry name" value="DNA/RNA_pol_sf"/>
</dbReference>
<protein>
    <submittedName>
        <fullName evidence="1">Uncharacterized mitochondrial protein AtMg00810-like</fullName>
    </submittedName>
</protein>
<name>A0A1S4BD85_TOBAC</name>
<accession>A0A1S4BD85</accession>
<dbReference type="OrthoDB" id="1688190at2759"/>
<dbReference type="PaxDb" id="4097-A0A1S4BD85"/>
<evidence type="ECO:0000313" key="1">
    <source>
        <dbReference type="RefSeq" id="XP_016486776.1"/>
    </source>
</evidence>
<dbReference type="SUPFAM" id="SSF56672">
    <property type="entry name" value="DNA/RNA polymerases"/>
    <property type="match status" value="1"/>
</dbReference>
<proteinExistence type="predicted"/>
<dbReference type="PANTHER" id="PTHR11439">
    <property type="entry name" value="GAG-POL-RELATED RETROTRANSPOSON"/>
    <property type="match status" value="1"/>
</dbReference>
<dbReference type="KEGG" id="nta:107807012"/>